<feature type="domain" description="ABC transmembrane type-1" evidence="14">
    <location>
        <begin position="217"/>
        <end position="497"/>
    </location>
</feature>
<feature type="transmembrane region" description="Helical" evidence="12">
    <location>
        <begin position="352"/>
        <end position="372"/>
    </location>
</feature>
<name>A0A6M8B736_9CYAN</name>
<evidence type="ECO:0000256" key="1">
    <source>
        <dbReference type="ARBA" id="ARBA00004651"/>
    </source>
</evidence>
<evidence type="ECO:0000256" key="10">
    <source>
        <dbReference type="ARBA" id="ARBA00023136"/>
    </source>
</evidence>
<sequence length="795" mass="87727">MTPQLLQPSPPSWTQRFQKVSQALQQASQHCKQLPQHLRQLPHTLRQLPTTLWGHGRIYRVPTVLQMEAVECGAASLAMILAYHGAIASLAELRQACGISRDGSKASNLLNAARSYGLDAKGFKLDLAGLQRLRPPFIVYWNFNHFLVVQGFHRQRVYLNDPATGPRTVSLDEFSEAFTGVVLTFAPGAEFQKGGQKPSVLRALKQRLRGSVGSLMFCVAVGFLLVLPGLAMPAFSQVFVDEVLLQGRQDWLRPLVFVMLFTAAVTGLLTRLQLQLLRRLRVKLAMGMSSRFLWHLLYLPVSFYDQRFAGEISSRVQLNDRLAGLLSGQLATTVISAVMVIFYGLVMWQYDSILTLIGVAFVCINLLALQAVSRFRTDTNLRLMQEQGKVNGVAMSGLQSIETLKASGLESDFFTRWAGYYAKLLNARQDMDSLNQKLGVLPTFLTSLSTMLLLVVGGFRVMEGYLSIGMLVAFQSLIQQFMQPVSQLIRLGGDFQDLEGTLTRLDDVLQNPKDPLLEQHMTPTYNSPAMSHATPASEQTHSLAASPALTKLEGYLDIHNLTFGYSRTAPPLIENFCLSLQPGQRVALVGGSGSGKSTIAKLVCGLYQPWAGEIYFDGQPRQGLPRSVLANSLAMIEQEVLLFAGSVRDNLTLWDTTLSDQQLIQACRDAAVHDIILSMPGGYGAELSEGATNLSGGQRQRLEIARALVSNPSILVMDEATSALDTETERIIDYNLRLRGCTCLIVAHRLSTIRDCDEIIVLERGKVVQRGSHDQLKTQEGPYLQLIRSEGGSIE</sequence>
<evidence type="ECO:0000259" key="13">
    <source>
        <dbReference type="PROSITE" id="PS50893"/>
    </source>
</evidence>
<keyword evidence="7" id="KW-0067">ATP-binding</keyword>
<dbReference type="InterPro" id="IPR005074">
    <property type="entry name" value="Peptidase_C39"/>
</dbReference>
<dbReference type="InterPro" id="IPR036640">
    <property type="entry name" value="ABC1_TM_sf"/>
</dbReference>
<dbReference type="GO" id="GO:0008234">
    <property type="term" value="F:cysteine-type peptidase activity"/>
    <property type="evidence" value="ECO:0007669"/>
    <property type="project" value="UniProtKB-KW"/>
</dbReference>
<dbReference type="InterPro" id="IPR039421">
    <property type="entry name" value="Type_1_exporter"/>
</dbReference>
<evidence type="ECO:0000256" key="11">
    <source>
        <dbReference type="ARBA" id="ARBA00043264"/>
    </source>
</evidence>
<dbReference type="Gene3D" id="3.90.70.10">
    <property type="entry name" value="Cysteine proteinases"/>
    <property type="match status" value="1"/>
</dbReference>
<keyword evidence="17" id="KW-1185">Reference proteome</keyword>
<organism evidence="16 17">
    <name type="scientific">Thermoleptolyngbya sichuanensis A183</name>
    <dbReference type="NCBI Taxonomy" id="2737172"/>
    <lineage>
        <taxon>Bacteria</taxon>
        <taxon>Bacillati</taxon>
        <taxon>Cyanobacteriota</taxon>
        <taxon>Cyanophyceae</taxon>
        <taxon>Oculatellales</taxon>
        <taxon>Oculatellaceae</taxon>
        <taxon>Thermoleptolyngbya</taxon>
        <taxon>Thermoleptolyngbya sichuanensis</taxon>
    </lineage>
</organism>
<dbReference type="KEGG" id="theu:HPC62_14055"/>
<dbReference type="AlphaFoldDB" id="A0A6M8B736"/>
<comment type="subcellular location">
    <subcellularLocation>
        <location evidence="1">Cell membrane</location>
        <topology evidence="1">Multi-pass membrane protein</topology>
    </subcellularLocation>
</comment>
<evidence type="ECO:0000256" key="9">
    <source>
        <dbReference type="ARBA" id="ARBA00022989"/>
    </source>
</evidence>
<dbReference type="InterPro" id="IPR027417">
    <property type="entry name" value="P-loop_NTPase"/>
</dbReference>
<dbReference type="InterPro" id="IPR011527">
    <property type="entry name" value="ABC1_TM_dom"/>
</dbReference>
<keyword evidence="4 12" id="KW-0812">Transmembrane</keyword>
<dbReference type="PROSITE" id="PS50929">
    <property type="entry name" value="ABC_TM1F"/>
    <property type="match status" value="1"/>
</dbReference>
<dbReference type="CDD" id="cd02420">
    <property type="entry name" value="Peptidase_C39D"/>
    <property type="match status" value="1"/>
</dbReference>
<dbReference type="Proteomes" id="UP000505210">
    <property type="component" value="Chromosome"/>
</dbReference>
<dbReference type="GO" id="GO:0005524">
    <property type="term" value="F:ATP binding"/>
    <property type="evidence" value="ECO:0007669"/>
    <property type="project" value="UniProtKB-KW"/>
</dbReference>
<evidence type="ECO:0000313" key="16">
    <source>
        <dbReference type="EMBL" id="QKD83169.1"/>
    </source>
</evidence>
<feature type="transmembrane region" description="Helical" evidence="12">
    <location>
        <begin position="255"/>
        <end position="274"/>
    </location>
</feature>
<feature type="domain" description="Peptidase C39" evidence="15">
    <location>
        <begin position="66"/>
        <end position="185"/>
    </location>
</feature>
<reference evidence="16 17" key="1">
    <citation type="submission" date="2020-05" db="EMBL/GenBank/DDBJ databases">
        <title>Complete genome sequence of of a novel Thermoleptolyngbya strain isolated from hot springs of Ganzi, Sichuan China.</title>
        <authorList>
            <person name="Tang J."/>
            <person name="Daroch M."/>
            <person name="Li L."/>
            <person name="Waleron K."/>
            <person name="Waleron M."/>
            <person name="Waleron M."/>
        </authorList>
    </citation>
    <scope>NUCLEOTIDE SEQUENCE [LARGE SCALE GENOMIC DNA]</scope>
    <source>
        <strain evidence="16 17">PKUAC-SCTA183</strain>
    </source>
</reference>
<feature type="domain" description="ABC transporter" evidence="13">
    <location>
        <begin position="556"/>
        <end position="789"/>
    </location>
</feature>
<keyword evidence="11" id="KW-0080">Bacteriocin transport</keyword>
<dbReference type="EMBL" id="CP053661">
    <property type="protein sequence ID" value="QKD83169.1"/>
    <property type="molecule type" value="Genomic_DNA"/>
</dbReference>
<keyword evidence="9 12" id="KW-1133">Transmembrane helix</keyword>
<dbReference type="InterPro" id="IPR003593">
    <property type="entry name" value="AAA+_ATPase"/>
</dbReference>
<dbReference type="FunFam" id="3.40.50.300:FF:000299">
    <property type="entry name" value="ABC transporter ATP-binding protein/permease"/>
    <property type="match status" value="1"/>
</dbReference>
<dbReference type="Pfam" id="PF00005">
    <property type="entry name" value="ABC_tran"/>
    <property type="match status" value="1"/>
</dbReference>
<keyword evidence="6" id="KW-0788">Thiol protease</keyword>
<dbReference type="PROSITE" id="PS50990">
    <property type="entry name" value="PEPTIDASE_C39"/>
    <property type="match status" value="1"/>
</dbReference>
<dbReference type="GO" id="GO:0034040">
    <property type="term" value="F:ATPase-coupled lipid transmembrane transporter activity"/>
    <property type="evidence" value="ECO:0007669"/>
    <property type="project" value="TreeGrafter"/>
</dbReference>
<proteinExistence type="predicted"/>
<evidence type="ECO:0000259" key="14">
    <source>
        <dbReference type="PROSITE" id="PS50929"/>
    </source>
</evidence>
<dbReference type="PROSITE" id="PS50893">
    <property type="entry name" value="ABC_TRANSPORTER_2"/>
    <property type="match status" value="1"/>
</dbReference>
<evidence type="ECO:0000256" key="7">
    <source>
        <dbReference type="ARBA" id="ARBA00022840"/>
    </source>
</evidence>
<dbReference type="GO" id="GO:0043213">
    <property type="term" value="P:bacteriocin transport"/>
    <property type="evidence" value="ECO:0007669"/>
    <property type="project" value="UniProtKB-KW"/>
</dbReference>
<keyword evidence="6" id="KW-0378">Hydrolase</keyword>
<evidence type="ECO:0000256" key="4">
    <source>
        <dbReference type="ARBA" id="ARBA00022692"/>
    </source>
</evidence>
<dbReference type="CDD" id="cd18569">
    <property type="entry name" value="ABC_6TM_NHLM_bacteriocin"/>
    <property type="match status" value="1"/>
</dbReference>
<dbReference type="Pfam" id="PF03412">
    <property type="entry name" value="Peptidase_C39"/>
    <property type="match status" value="1"/>
</dbReference>
<evidence type="ECO:0000256" key="12">
    <source>
        <dbReference type="SAM" id="Phobius"/>
    </source>
</evidence>
<feature type="transmembrane region" description="Helical" evidence="12">
    <location>
        <begin position="212"/>
        <end position="235"/>
    </location>
</feature>
<evidence type="ECO:0000256" key="8">
    <source>
        <dbReference type="ARBA" id="ARBA00022927"/>
    </source>
</evidence>
<dbReference type="Pfam" id="PF00664">
    <property type="entry name" value="ABC_membrane"/>
    <property type="match status" value="1"/>
</dbReference>
<accession>A0A6M8B736</accession>
<evidence type="ECO:0000256" key="5">
    <source>
        <dbReference type="ARBA" id="ARBA00022741"/>
    </source>
</evidence>
<dbReference type="NCBIfam" id="TIGR03796">
    <property type="entry name" value="NHLM_micro_ABC1"/>
    <property type="match status" value="1"/>
</dbReference>
<dbReference type="PROSITE" id="PS00211">
    <property type="entry name" value="ABC_TRANSPORTER_1"/>
    <property type="match status" value="1"/>
</dbReference>
<keyword evidence="3" id="KW-1003">Cell membrane</keyword>
<dbReference type="GO" id="GO:0006508">
    <property type="term" value="P:proteolysis"/>
    <property type="evidence" value="ECO:0007669"/>
    <property type="project" value="InterPro"/>
</dbReference>
<dbReference type="InterPro" id="IPR017871">
    <property type="entry name" value="ABC_transporter-like_CS"/>
</dbReference>
<dbReference type="PANTHER" id="PTHR24221:SF654">
    <property type="entry name" value="ATP-BINDING CASSETTE SUB-FAMILY B MEMBER 6"/>
    <property type="match status" value="1"/>
</dbReference>
<dbReference type="SMART" id="SM00382">
    <property type="entry name" value="AAA"/>
    <property type="match status" value="1"/>
</dbReference>
<evidence type="ECO:0000259" key="15">
    <source>
        <dbReference type="PROSITE" id="PS50990"/>
    </source>
</evidence>
<dbReference type="Gene3D" id="3.40.50.300">
    <property type="entry name" value="P-loop containing nucleotide triphosphate hydrolases"/>
    <property type="match status" value="1"/>
</dbReference>
<keyword evidence="10 12" id="KW-0472">Membrane</keyword>
<dbReference type="InterPro" id="IPR022514">
    <property type="entry name" value="NHPM_micro_ABC1"/>
</dbReference>
<dbReference type="InterPro" id="IPR003439">
    <property type="entry name" value="ABC_transporter-like_ATP-bd"/>
</dbReference>
<evidence type="ECO:0000256" key="3">
    <source>
        <dbReference type="ARBA" id="ARBA00022475"/>
    </source>
</evidence>
<feature type="transmembrane region" description="Helical" evidence="12">
    <location>
        <begin position="438"/>
        <end position="459"/>
    </location>
</feature>
<protein>
    <submittedName>
        <fullName evidence="16">NHLP family bacteriocin export ABC transporter peptidase/permease/ATPase subunit</fullName>
    </submittedName>
</protein>
<dbReference type="SUPFAM" id="SSF90123">
    <property type="entry name" value="ABC transporter transmembrane region"/>
    <property type="match status" value="1"/>
</dbReference>
<dbReference type="GO" id="GO:0005886">
    <property type="term" value="C:plasma membrane"/>
    <property type="evidence" value="ECO:0007669"/>
    <property type="project" value="UniProtKB-SubCell"/>
</dbReference>
<dbReference type="GO" id="GO:0015031">
    <property type="term" value="P:protein transport"/>
    <property type="evidence" value="ECO:0007669"/>
    <property type="project" value="UniProtKB-KW"/>
</dbReference>
<dbReference type="SUPFAM" id="SSF52540">
    <property type="entry name" value="P-loop containing nucleoside triphosphate hydrolases"/>
    <property type="match status" value="1"/>
</dbReference>
<keyword evidence="6" id="KW-0645">Protease</keyword>
<dbReference type="Gene3D" id="1.20.1560.10">
    <property type="entry name" value="ABC transporter type 1, transmembrane domain"/>
    <property type="match status" value="1"/>
</dbReference>
<keyword evidence="2" id="KW-0813">Transport</keyword>
<gene>
    <name evidence="16" type="ORF">HPC62_14055</name>
</gene>
<keyword evidence="8" id="KW-0653">Protein transport</keyword>
<evidence type="ECO:0000256" key="6">
    <source>
        <dbReference type="ARBA" id="ARBA00022807"/>
    </source>
</evidence>
<keyword evidence="5" id="KW-0547">Nucleotide-binding</keyword>
<dbReference type="GO" id="GO:0016887">
    <property type="term" value="F:ATP hydrolysis activity"/>
    <property type="evidence" value="ECO:0007669"/>
    <property type="project" value="InterPro"/>
</dbReference>
<feature type="transmembrane region" description="Helical" evidence="12">
    <location>
        <begin position="322"/>
        <end position="346"/>
    </location>
</feature>
<dbReference type="PANTHER" id="PTHR24221">
    <property type="entry name" value="ATP-BINDING CASSETTE SUB-FAMILY B"/>
    <property type="match status" value="1"/>
</dbReference>
<evidence type="ECO:0000256" key="2">
    <source>
        <dbReference type="ARBA" id="ARBA00022448"/>
    </source>
</evidence>
<dbReference type="GO" id="GO:0140359">
    <property type="term" value="F:ABC-type transporter activity"/>
    <property type="evidence" value="ECO:0007669"/>
    <property type="project" value="InterPro"/>
</dbReference>
<evidence type="ECO:0000313" key="17">
    <source>
        <dbReference type="Proteomes" id="UP000505210"/>
    </source>
</evidence>